<proteinExistence type="predicted"/>
<dbReference type="Proteomes" id="UP000789525">
    <property type="component" value="Unassembled WGS sequence"/>
</dbReference>
<accession>A0ACA9M9K4</accession>
<gene>
    <name evidence="1" type="ORF">ACOLOM_LOCUS5526</name>
</gene>
<keyword evidence="2" id="KW-1185">Reference proteome</keyword>
<sequence length="111" mass="12511">MFLPPHRTQDDRNGDEDGRDGDDPGDDFDSFEFVAFRDSTFDGADTSALNEKMSEVYYGVVGRQEEEGDALTFLFRSPHVFALEVLERVDGESEFENGKDEQPAKHQPMGT</sequence>
<evidence type="ECO:0000313" key="1">
    <source>
        <dbReference type="EMBL" id="CAG8568947.1"/>
    </source>
</evidence>
<name>A0ACA9M9K4_9GLOM</name>
<dbReference type="EMBL" id="CAJVPT010010289">
    <property type="protein sequence ID" value="CAG8568947.1"/>
    <property type="molecule type" value="Genomic_DNA"/>
</dbReference>
<organism evidence="1 2">
    <name type="scientific">Acaulospora colombiana</name>
    <dbReference type="NCBI Taxonomy" id="27376"/>
    <lineage>
        <taxon>Eukaryota</taxon>
        <taxon>Fungi</taxon>
        <taxon>Fungi incertae sedis</taxon>
        <taxon>Mucoromycota</taxon>
        <taxon>Glomeromycotina</taxon>
        <taxon>Glomeromycetes</taxon>
        <taxon>Diversisporales</taxon>
        <taxon>Acaulosporaceae</taxon>
        <taxon>Acaulospora</taxon>
    </lineage>
</organism>
<comment type="caution">
    <text evidence="1">The sequence shown here is derived from an EMBL/GenBank/DDBJ whole genome shotgun (WGS) entry which is preliminary data.</text>
</comment>
<reference evidence="1" key="1">
    <citation type="submission" date="2021-06" db="EMBL/GenBank/DDBJ databases">
        <authorList>
            <person name="Kallberg Y."/>
            <person name="Tangrot J."/>
            <person name="Rosling A."/>
        </authorList>
    </citation>
    <scope>NUCLEOTIDE SEQUENCE</scope>
    <source>
        <strain evidence="1">CL356</strain>
    </source>
</reference>
<evidence type="ECO:0000313" key="2">
    <source>
        <dbReference type="Proteomes" id="UP000789525"/>
    </source>
</evidence>
<protein>
    <submittedName>
        <fullName evidence="1">7693_t:CDS:1</fullName>
    </submittedName>
</protein>